<dbReference type="Proteomes" id="UP000006251">
    <property type="component" value="Unassembled WGS sequence"/>
</dbReference>
<dbReference type="STRING" id="1121922.GCA_000428905_01539"/>
<gene>
    <name evidence="1" type="ORF">GPAL_1018</name>
</gene>
<name>K6ZC26_9ALTE</name>
<dbReference type="RefSeq" id="WP_006009699.1">
    <property type="nucleotide sequence ID" value="NZ_BAEQ01000016.1"/>
</dbReference>
<dbReference type="AlphaFoldDB" id="K6ZC26"/>
<dbReference type="OrthoDB" id="6691177at2"/>
<proteinExistence type="predicted"/>
<dbReference type="EMBL" id="BAEQ01000016">
    <property type="protein sequence ID" value="GAC27897.1"/>
    <property type="molecule type" value="Genomic_DNA"/>
</dbReference>
<accession>K6ZC26</accession>
<reference evidence="2" key="1">
    <citation type="journal article" date="2014" name="Environ. Microbiol.">
        <title>Comparative genomics of the marine bacterial genus Glaciecola reveals the high degree of genomic diversity and genomic characteristic for cold adaptation.</title>
        <authorList>
            <person name="Qin Q.L."/>
            <person name="Xie B.B."/>
            <person name="Yu Y."/>
            <person name="Shu Y.L."/>
            <person name="Rong J.C."/>
            <person name="Zhang Y.J."/>
            <person name="Zhao D.L."/>
            <person name="Chen X.L."/>
            <person name="Zhang X.Y."/>
            <person name="Chen B."/>
            <person name="Zhou B.C."/>
            <person name="Zhang Y.Z."/>
        </authorList>
    </citation>
    <scope>NUCLEOTIDE SEQUENCE [LARGE SCALE GENOMIC DNA]</scope>
    <source>
        <strain evidence="2">ACAM 615</strain>
    </source>
</reference>
<keyword evidence="2" id="KW-1185">Reference proteome</keyword>
<evidence type="ECO:0000313" key="2">
    <source>
        <dbReference type="Proteomes" id="UP000006251"/>
    </source>
</evidence>
<organism evidence="1 2">
    <name type="scientific">Brumicola pallidula DSM 14239 = ACAM 615</name>
    <dbReference type="NCBI Taxonomy" id="1121922"/>
    <lineage>
        <taxon>Bacteria</taxon>
        <taxon>Pseudomonadati</taxon>
        <taxon>Pseudomonadota</taxon>
        <taxon>Gammaproteobacteria</taxon>
        <taxon>Alteromonadales</taxon>
        <taxon>Alteromonadaceae</taxon>
        <taxon>Brumicola</taxon>
    </lineage>
</organism>
<evidence type="ECO:0000313" key="1">
    <source>
        <dbReference type="EMBL" id="GAC27897.1"/>
    </source>
</evidence>
<protein>
    <submittedName>
        <fullName evidence="1">Uncharacterized protein</fullName>
    </submittedName>
</protein>
<comment type="caution">
    <text evidence="1">The sequence shown here is derived from an EMBL/GenBank/DDBJ whole genome shotgun (WGS) entry which is preliminary data.</text>
</comment>
<sequence length="664" mass="76232">MSAESKIIEKSLKYVSYLQKGNKPQNNKEALKYFVTFLNTIEELSKDKIRYSIKVGIDTAEGRKEVNLLDDCGFVLHHLYPVILTSSDLDEFELYFKATTKFLDSTNVSLISKTCVIDFENKNFKEQIEKSFAISSQGLAALNARLKFGRIALSSSGNEIFGDKDSIRNVFSIYVSKVVEFFVYKGQFIQAGDFLSELLNTANSSIEKSVLVSTIVSHNASYNLRSRTELNSFIEEYEELIKEEDLDYLKSTVNSEPGGVEVHGFSFGNGTLSTNTTKDKNIVTLIRFSIPSVCSEVDQQVIEIDDKLEIILSPISAFWADPMFRIMSSWNIANMGWSHFCDVEPEEGKNYTHILIAIRELYIPDVKLNETGYDNIDFSEKEALIGRTYYPHKEFVVKTLLSNLTALQKHIEIDKKDINVNMFSNYFVQHIDEITRENIHHKLYAITNPDSYSKILTRFVERLNSVNLADAFIDIRELMLSTKIETEKSLKEFVFRCVDLFVKHNIENHGGYKYLWKNDDNGNQIPCREPETQPYIFSHLRAIFDFMGIQISREVESSNGEVDFLISFTNSQNKLLKLCVELKLAHAENIEKGLTKQLPAYLKGERCKYGVYLVLWYKCELFDRPRKYNALSELETQLNKINANKNISNLIINCTKPVSPSKLR</sequence>